<dbReference type="Proteomes" id="UP000002629">
    <property type="component" value="Chromosome"/>
</dbReference>
<protein>
    <submittedName>
        <fullName evidence="2">Uncharacterized protein</fullName>
    </submittedName>
</protein>
<dbReference type="KEGG" id="cse:Cseg_3926"/>
<name>D5VPC1_CAUST</name>
<feature type="coiled-coil region" evidence="1">
    <location>
        <begin position="9"/>
        <end position="54"/>
    </location>
</feature>
<organism evidence="2 3">
    <name type="scientific">Caulobacter segnis (strain ATCC 21756 / DSM 7131 / JCM 7823 / NBRC 15250 / LMG 17158 / TK0059)</name>
    <name type="common">Mycoplana segnis</name>
    <dbReference type="NCBI Taxonomy" id="509190"/>
    <lineage>
        <taxon>Bacteria</taxon>
        <taxon>Pseudomonadati</taxon>
        <taxon>Pseudomonadota</taxon>
        <taxon>Alphaproteobacteria</taxon>
        <taxon>Caulobacterales</taxon>
        <taxon>Caulobacteraceae</taxon>
        <taxon>Caulobacter</taxon>
    </lineage>
</organism>
<dbReference type="HOGENOM" id="CLU_076877_0_0_5"/>
<dbReference type="AlphaFoldDB" id="D5VPC1"/>
<evidence type="ECO:0000313" key="2">
    <source>
        <dbReference type="EMBL" id="ADG12344.1"/>
    </source>
</evidence>
<evidence type="ECO:0000256" key="1">
    <source>
        <dbReference type="SAM" id="Coils"/>
    </source>
</evidence>
<keyword evidence="1" id="KW-0175">Coiled coil</keyword>
<sequence length="316" mass="34539">MSALKKLERDRLEAESASLNRMLGELGDRDVVMRIGLEDRLMELRVELESLGQTGGELASAALFFGGAPVIGNRGIESEFGARAVSIFQDLVAKQLAHENGGLGQRGVVPNKAAARLHITDVVRGSFGFVLEEIDGQSSLIDSTLKESVDHVSDLIAAFGEDDEERFQAIVSEVDERVLSTAKVFFEHMYQSGATFRLVSGGKDRSLSALAIARADDRATTTSVGDEEERIEGVFSVALPEGHQMEFRTDGPRGIIRGRVDRSYSSAAIVDLNREWMERRSVGRFRVRKVLKDGGLVRESFTLLGLEDAAIDPDVV</sequence>
<gene>
    <name evidence="2" type="ordered locus">Cseg_3926</name>
</gene>
<dbReference type="STRING" id="509190.Cseg_3926"/>
<dbReference type="eggNOG" id="ENOG5031PG6">
    <property type="taxonomic scope" value="Bacteria"/>
</dbReference>
<accession>D5VPC1</accession>
<evidence type="ECO:0000313" key="3">
    <source>
        <dbReference type="Proteomes" id="UP000002629"/>
    </source>
</evidence>
<proteinExistence type="predicted"/>
<reference evidence="3" key="1">
    <citation type="journal article" date="2011" name="J. Bacteriol.">
        <title>Genome sequences of eight morphologically diverse alphaproteobacteria.</title>
        <authorList>
            <consortium name="US DOE Joint Genome Institute"/>
            <person name="Brown P.J."/>
            <person name="Kysela D.T."/>
            <person name="Buechlein A."/>
            <person name="Hemmerich C."/>
            <person name="Brun Y.V."/>
        </authorList>
    </citation>
    <scope>NUCLEOTIDE SEQUENCE [LARGE SCALE GENOMIC DNA]</scope>
    <source>
        <strain evidence="3">ATCC 21756 / DSM 7131 / JCM 7823 / NBRC 15250 / LMG 17158 / TK0059</strain>
    </source>
</reference>
<dbReference type="RefSeq" id="WP_013080986.1">
    <property type="nucleotide sequence ID" value="NC_014100.1"/>
</dbReference>
<dbReference type="EMBL" id="CP002008">
    <property type="protein sequence ID" value="ADG12344.1"/>
    <property type="molecule type" value="Genomic_DNA"/>
</dbReference>